<accession>A0A317W8K6</accession>
<feature type="compositionally biased region" description="Polar residues" evidence="2">
    <location>
        <begin position="153"/>
        <end position="163"/>
    </location>
</feature>
<dbReference type="PROSITE" id="PS50026">
    <property type="entry name" value="EGF_3"/>
    <property type="match status" value="1"/>
</dbReference>
<dbReference type="AlphaFoldDB" id="A0A317W8K6"/>
<keyword evidence="3" id="KW-0812">Transmembrane</keyword>
<feature type="disulfide bond" evidence="1">
    <location>
        <begin position="590"/>
        <end position="599"/>
    </location>
</feature>
<comment type="caution">
    <text evidence="5">The sequence shown here is derived from an EMBL/GenBank/DDBJ whole genome shotgun (WGS) entry which is preliminary data.</text>
</comment>
<keyword evidence="3" id="KW-0472">Membrane</keyword>
<feature type="region of interest" description="Disordered" evidence="2">
    <location>
        <begin position="502"/>
        <end position="523"/>
    </location>
</feature>
<dbReference type="InterPro" id="IPR000742">
    <property type="entry name" value="EGF"/>
</dbReference>
<dbReference type="GeneID" id="37061637"/>
<feature type="region of interest" description="Disordered" evidence="2">
    <location>
        <begin position="721"/>
        <end position="740"/>
    </location>
</feature>
<feature type="compositionally biased region" description="Polar residues" evidence="2">
    <location>
        <begin position="101"/>
        <end position="111"/>
    </location>
</feature>
<feature type="region of interest" description="Disordered" evidence="2">
    <location>
        <begin position="1"/>
        <end position="164"/>
    </location>
</feature>
<proteinExistence type="predicted"/>
<keyword evidence="1" id="KW-0245">EGF-like domain</keyword>
<dbReference type="PROSITE" id="PS01186">
    <property type="entry name" value="EGF_2"/>
    <property type="match status" value="1"/>
</dbReference>
<feature type="region of interest" description="Disordered" evidence="2">
    <location>
        <begin position="747"/>
        <end position="784"/>
    </location>
</feature>
<evidence type="ECO:0000256" key="2">
    <source>
        <dbReference type="SAM" id="MobiDB-lite"/>
    </source>
</evidence>
<feature type="region of interest" description="Disordered" evidence="2">
    <location>
        <begin position="201"/>
        <end position="245"/>
    </location>
</feature>
<evidence type="ECO:0000256" key="3">
    <source>
        <dbReference type="SAM" id="Phobius"/>
    </source>
</evidence>
<evidence type="ECO:0000256" key="1">
    <source>
        <dbReference type="PROSITE-ProRule" id="PRU00076"/>
    </source>
</evidence>
<dbReference type="PANTHER" id="PTHR17178">
    <property type="entry name" value="SECRETORY GRANULE PROTEOGLYCAN CORE PROTEIN"/>
    <property type="match status" value="1"/>
</dbReference>
<reference evidence="5 6" key="1">
    <citation type="submission" date="2016-12" db="EMBL/GenBank/DDBJ databases">
        <title>The genomes of Aspergillus section Nigri reveals drivers in fungal speciation.</title>
        <authorList>
            <consortium name="DOE Joint Genome Institute"/>
            <person name="Vesth T.C."/>
            <person name="Nybo J."/>
            <person name="Theobald S."/>
            <person name="Brandl J."/>
            <person name="Frisvad J.C."/>
            <person name="Nielsen K.F."/>
            <person name="Lyhne E.K."/>
            <person name="Kogle M.E."/>
            <person name="Kuo A."/>
            <person name="Riley R."/>
            <person name="Clum A."/>
            <person name="Nolan M."/>
            <person name="Lipzen A."/>
            <person name="Salamov A."/>
            <person name="Henrissat B."/>
            <person name="Wiebenga A."/>
            <person name="De Vries R.P."/>
            <person name="Grigoriev I.V."/>
            <person name="Mortensen U.H."/>
            <person name="Andersen M.R."/>
            <person name="Baker S.E."/>
        </authorList>
    </citation>
    <scope>NUCLEOTIDE SEQUENCE [LARGE SCALE GENOMIC DNA]</scope>
    <source>
        <strain evidence="5 6">CBS 117.55</strain>
    </source>
</reference>
<dbReference type="PANTHER" id="PTHR17178:SF0">
    <property type="entry name" value="SERGLYCIN"/>
    <property type="match status" value="1"/>
</dbReference>
<dbReference type="OrthoDB" id="283575at2759"/>
<keyword evidence="1" id="KW-1015">Disulfide bond</keyword>
<dbReference type="PROSITE" id="PS00022">
    <property type="entry name" value="EGF_1"/>
    <property type="match status" value="1"/>
</dbReference>
<organism evidence="5 6">
    <name type="scientific">Aspergillus heteromorphus CBS 117.55</name>
    <dbReference type="NCBI Taxonomy" id="1448321"/>
    <lineage>
        <taxon>Eukaryota</taxon>
        <taxon>Fungi</taxon>
        <taxon>Dikarya</taxon>
        <taxon>Ascomycota</taxon>
        <taxon>Pezizomycotina</taxon>
        <taxon>Eurotiomycetes</taxon>
        <taxon>Eurotiomycetidae</taxon>
        <taxon>Eurotiales</taxon>
        <taxon>Aspergillaceae</taxon>
        <taxon>Aspergillus</taxon>
        <taxon>Aspergillus subgen. Circumdati</taxon>
    </lineage>
</organism>
<dbReference type="STRING" id="1448321.A0A317W8K6"/>
<feature type="compositionally biased region" description="Polar residues" evidence="2">
    <location>
        <begin position="124"/>
        <end position="135"/>
    </location>
</feature>
<dbReference type="RefSeq" id="XP_025399500.1">
    <property type="nucleotide sequence ID" value="XM_025539400.1"/>
</dbReference>
<dbReference type="VEuPathDB" id="FungiDB:BO70DRAFT_291869"/>
<dbReference type="EMBL" id="MSFL01000012">
    <property type="protein sequence ID" value="PWY82235.1"/>
    <property type="molecule type" value="Genomic_DNA"/>
</dbReference>
<evidence type="ECO:0000313" key="5">
    <source>
        <dbReference type="EMBL" id="PWY82235.1"/>
    </source>
</evidence>
<dbReference type="CDD" id="cd00054">
    <property type="entry name" value="EGF_CA"/>
    <property type="match status" value="1"/>
</dbReference>
<feature type="transmembrane region" description="Helical" evidence="3">
    <location>
        <begin position="532"/>
        <end position="558"/>
    </location>
</feature>
<feature type="compositionally biased region" description="Pro residues" evidence="2">
    <location>
        <begin position="84"/>
        <end position="97"/>
    </location>
</feature>
<sequence>MDPSNPESAGPRPKSPEDVSRKGSVKRARQMLQAGKRPEKAQAPIPKPPPFRVDPAHMTQWPLPDTRVLPANLAHPQATLHVPKGPPPKRPPRPDCPSPSVYSERSVSDATAPSPLNIKRPVPSFSQPFPLQQGQRPTIRIPIPRPPSPESVAGSTPRLSVTTDELFRRSGVSSVGTFSSITELPSVPIEYRAPSAIAPKKAASLAPPAPQNRGSVSPIPEEIPDSPTISKTHYSSDRGYPPSWCSGPAESSILGTYLDADSDEDDSVHMAQGGVVTLARQASVGTRGKPALRTIMKSNASSPVPPAERTPISARPMTAGTMNTEAALKEIAIAANRRASIGSNSTASSHFDLEKTSIILDIGTPTAESAHPYSDVGPLEKEIGAAALPKAAPTMSDKRPGARRPPRLNMGAVRDAEIRGSLTSLPDLIRRATKLASNLEHGRTASRNDLLNGPRYPFNDPRRKSGSIKSILASFPPPAATPEGGHSSWPFFLRRSTLHQIQSNDQPPAQDAADQEKAAPKQPRRCCGLPPWLFGLICVIIVIIILAAILIPVCLVVLRHKSSGSNCASTNPCENGGVSVSSGDVCSCVCANGYTGSSCTVDGDASCVTSEVDSKEATMGSDLPDLFEYSQSNFSISLDALTIMALFSQSNVSCTTENALVSFSGVSTKSSSSSSSKSRRDAEPSISDYLLANLAQVPDPTVDDSTHTFVLAARDSVETTNGIVFDSSPPAKTGSPTATAVHETVATEAASTSTATVASTSSSTDSSSSSSSSSASSSSNSTTTVTTTDLNFARVAVLYILQETGTLTASEYSESSIQTYLNDEFSGESTHSFTIDLTPAGIIGNYTLDFDDYEITLPSGSVVGKDG</sequence>
<protein>
    <recommendedName>
        <fullName evidence="4">EGF-like domain-containing protein</fullName>
    </recommendedName>
</protein>
<comment type="caution">
    <text evidence="1">Lacks conserved residue(s) required for the propagation of feature annotation.</text>
</comment>
<evidence type="ECO:0000259" key="4">
    <source>
        <dbReference type="PROSITE" id="PS50026"/>
    </source>
</evidence>
<gene>
    <name evidence="5" type="ORF">BO70DRAFT_291869</name>
</gene>
<keyword evidence="3" id="KW-1133">Transmembrane helix</keyword>
<keyword evidence="6" id="KW-1185">Reference proteome</keyword>
<dbReference type="Gene3D" id="2.10.25.10">
    <property type="entry name" value="Laminin"/>
    <property type="match status" value="1"/>
</dbReference>
<feature type="domain" description="EGF-like" evidence="4">
    <location>
        <begin position="563"/>
        <end position="600"/>
    </location>
</feature>
<name>A0A317W8K6_9EURO</name>
<evidence type="ECO:0000313" key="6">
    <source>
        <dbReference type="Proteomes" id="UP000247233"/>
    </source>
</evidence>
<dbReference type="Proteomes" id="UP000247233">
    <property type="component" value="Unassembled WGS sequence"/>
</dbReference>